<feature type="coiled-coil region" evidence="1">
    <location>
        <begin position="27"/>
        <end position="57"/>
    </location>
</feature>
<proteinExistence type="predicted"/>
<evidence type="ECO:0000256" key="1">
    <source>
        <dbReference type="SAM" id="Coils"/>
    </source>
</evidence>
<evidence type="ECO:0000313" key="3">
    <source>
        <dbReference type="RefSeq" id="XP_017787306.1"/>
    </source>
</evidence>
<dbReference type="RefSeq" id="XP_017787306.1">
    <property type="nucleotide sequence ID" value="XM_017931817.1"/>
</dbReference>
<gene>
    <name evidence="3" type="primary">LOC108570012</name>
</gene>
<dbReference type="PANTHER" id="PTHR28366">
    <property type="entry name" value="CHROMOSOME 1 OPEN READING FRAME 131"/>
    <property type="match status" value="1"/>
</dbReference>
<dbReference type="InterPro" id="IPR052852">
    <property type="entry name" value="SSU_Processome_Comp"/>
</dbReference>
<name>A0ABM1NKF6_NICVS</name>
<dbReference type="Proteomes" id="UP000695000">
    <property type="component" value="Unplaced"/>
</dbReference>
<reference evidence="3" key="1">
    <citation type="submission" date="2025-08" db="UniProtKB">
        <authorList>
            <consortium name="RefSeq"/>
        </authorList>
    </citation>
    <scope>IDENTIFICATION</scope>
    <source>
        <tissue evidence="3">Whole Larva</tissue>
    </source>
</reference>
<sequence>MESTDFVATRGSALKAKPESSLQVVSFESYKAKKKKVNQKKKKAKKQEENILDMEAARNEITQFSINGLKPKQRREAKMKLAIKLGAKPPKNKYVNYKTIIEQRFNEKKDKIKLKKLQQEGKAEIEETKKPDVKDKRKNGKWKTWGILDIYGTLKKHSKK</sequence>
<dbReference type="Pfam" id="PF15375">
    <property type="entry name" value="FSAF1"/>
    <property type="match status" value="1"/>
</dbReference>
<dbReference type="InterPro" id="IPR027973">
    <property type="entry name" value="FSAF1-like"/>
</dbReference>
<protein>
    <submittedName>
        <fullName evidence="3">Uncharacterized protein C1orf131-like</fullName>
    </submittedName>
</protein>
<dbReference type="GeneID" id="108570012"/>
<evidence type="ECO:0000313" key="2">
    <source>
        <dbReference type="Proteomes" id="UP000695000"/>
    </source>
</evidence>
<keyword evidence="2" id="KW-1185">Reference proteome</keyword>
<dbReference type="PANTHER" id="PTHR28366:SF1">
    <property type="entry name" value="CHROMOSOME 1 OPEN READING FRAME 131"/>
    <property type="match status" value="1"/>
</dbReference>
<organism evidence="2 3">
    <name type="scientific">Nicrophorus vespilloides</name>
    <name type="common">Boreal carrion beetle</name>
    <dbReference type="NCBI Taxonomy" id="110193"/>
    <lineage>
        <taxon>Eukaryota</taxon>
        <taxon>Metazoa</taxon>
        <taxon>Ecdysozoa</taxon>
        <taxon>Arthropoda</taxon>
        <taxon>Hexapoda</taxon>
        <taxon>Insecta</taxon>
        <taxon>Pterygota</taxon>
        <taxon>Neoptera</taxon>
        <taxon>Endopterygota</taxon>
        <taxon>Coleoptera</taxon>
        <taxon>Polyphaga</taxon>
        <taxon>Staphyliniformia</taxon>
        <taxon>Silphidae</taxon>
        <taxon>Nicrophorinae</taxon>
        <taxon>Nicrophorus</taxon>
    </lineage>
</organism>
<keyword evidence="1" id="KW-0175">Coiled coil</keyword>
<accession>A0ABM1NKF6</accession>